<evidence type="ECO:0000313" key="2">
    <source>
        <dbReference type="EMBL" id="RKA09310.1"/>
    </source>
</evidence>
<dbReference type="RefSeq" id="WP_058831885.1">
    <property type="nucleotide sequence ID" value="NZ_LNNQ01000015.1"/>
</dbReference>
<sequence length="94" mass="10988">MTRQLVMAKNLTSGIGVVFYRTADLMLRYEIGQEDLLRSYGPFNSLRDAVEHFKIEYQKRVAASKRSPEEQELIDQFNAWDGDLQDMEGFTHDR</sequence>
<organism evidence="1 4">
    <name type="scientific">Listeria monocytogenes</name>
    <dbReference type="NCBI Taxonomy" id="1639"/>
    <lineage>
        <taxon>Bacteria</taxon>
        <taxon>Bacillati</taxon>
        <taxon>Bacillota</taxon>
        <taxon>Bacilli</taxon>
        <taxon>Bacillales</taxon>
        <taxon>Listeriaceae</taxon>
        <taxon>Listeria</taxon>
    </lineage>
</organism>
<dbReference type="AlphaFoldDB" id="A0A9P1SV28"/>
<name>A0A9P1SV28_LISMN</name>
<dbReference type="EMBL" id="QXLS01000002">
    <property type="protein sequence ID" value="RKA09310.1"/>
    <property type="molecule type" value="Genomic_DNA"/>
</dbReference>
<reference evidence="2 3" key="1">
    <citation type="journal article" date="2018" name="BMC Genomics">
        <title>Genes significantly associated with lineage II food isolates of Listeria monocytogenes.</title>
        <authorList>
            <person name="Pirone-Davies C."/>
            <person name="Chen Y."/>
            <person name="Pightling A."/>
            <person name="Ryan G."/>
            <person name="Wang Y."/>
            <person name="Yao K."/>
            <person name="Hoffmann M."/>
            <person name="Allard M.W."/>
        </authorList>
    </citation>
    <scope>NUCLEOTIDE SEQUENCE [LARGE SCALE GENOMIC DNA]</scope>
    <source>
        <strain evidence="2 3">PNUSAL000550</strain>
    </source>
</reference>
<dbReference type="EMBL" id="AAAIXK010000008">
    <property type="protein sequence ID" value="EAC5551404.1"/>
    <property type="molecule type" value="Genomic_DNA"/>
</dbReference>
<accession>A0A9P1SV28</accession>
<gene>
    <name evidence="1" type="ORF">ARY78_13290</name>
    <name evidence="2" type="ORF">DYZ80_00952</name>
</gene>
<comment type="caution">
    <text evidence="1">The sequence shown here is derived from an EMBL/GenBank/DDBJ whole genome shotgun (WGS) entry which is preliminary data.</text>
</comment>
<dbReference type="Proteomes" id="UP000272537">
    <property type="component" value="Unassembled WGS sequence"/>
</dbReference>
<protein>
    <submittedName>
        <fullName evidence="1">Uncharacterized protein</fullName>
    </submittedName>
</protein>
<dbReference type="Proteomes" id="UP000365297">
    <property type="component" value="Unassembled WGS sequence"/>
</dbReference>
<evidence type="ECO:0000313" key="1">
    <source>
        <dbReference type="EMBL" id="EAC5551404.1"/>
    </source>
</evidence>
<evidence type="ECO:0000313" key="4">
    <source>
        <dbReference type="Proteomes" id="UP000365297"/>
    </source>
</evidence>
<reference evidence="1 4" key="2">
    <citation type="submission" date="2018-06" db="EMBL/GenBank/DDBJ databases">
        <authorList>
            <consortium name="GenomeTrakr: Next Generation Sequencing Network for Food Pathogen Tracability"/>
        </authorList>
    </citation>
    <scope>NUCLEOTIDE SEQUENCE [LARGE SCALE GENOMIC DNA]</scope>
    <source>
        <strain evidence="1 4">FDA00007096</strain>
    </source>
</reference>
<evidence type="ECO:0000313" key="3">
    <source>
        <dbReference type="Proteomes" id="UP000272537"/>
    </source>
</evidence>
<proteinExistence type="predicted"/>